<dbReference type="Proteomes" id="UP000239907">
    <property type="component" value="Unassembled WGS sequence"/>
</dbReference>
<evidence type="ECO:0000256" key="2">
    <source>
        <dbReference type="ARBA" id="ARBA00022630"/>
    </source>
</evidence>
<evidence type="ECO:0000259" key="5">
    <source>
        <dbReference type="SMART" id="SM00903"/>
    </source>
</evidence>
<sequence length="205" mass="22194">MAIEFDLDGRHADMAYGILAGLVTPRPIALITTINESGVVNAAPFSFFNVFGSEPPMVVVAPGNKESGIPKDTARNIRRSREFVVHMVDEAIAQQMVGCSAGLMPEESEIDHVGFTTQASSVVSVPRIVEAPVALECREHTTLEIGGNRLVVGTVHRVHVRDGVIDAETGRLLDNGSNYAPIGRMASPDWYTRTRDRIQISKPSS</sequence>
<evidence type="ECO:0000256" key="1">
    <source>
        <dbReference type="ARBA" id="ARBA00001917"/>
    </source>
</evidence>
<dbReference type="PANTHER" id="PTHR33798:SF5">
    <property type="entry name" value="FLAVIN REDUCTASE LIKE DOMAIN-CONTAINING PROTEIN"/>
    <property type="match status" value="1"/>
</dbReference>
<organism evidence="6 7">
    <name type="scientific">Rubritalea profundi</name>
    <dbReference type="NCBI Taxonomy" id="1658618"/>
    <lineage>
        <taxon>Bacteria</taxon>
        <taxon>Pseudomonadati</taxon>
        <taxon>Verrucomicrobiota</taxon>
        <taxon>Verrucomicrobiia</taxon>
        <taxon>Verrucomicrobiales</taxon>
        <taxon>Rubritaleaceae</taxon>
        <taxon>Rubritalea</taxon>
    </lineage>
</organism>
<proteinExistence type="inferred from homology"/>
<keyword evidence="2" id="KW-0285">Flavoprotein</keyword>
<dbReference type="InterPro" id="IPR002563">
    <property type="entry name" value="Flavin_Rdtase-like_dom"/>
</dbReference>
<dbReference type="SUPFAM" id="SSF50475">
    <property type="entry name" value="FMN-binding split barrel"/>
    <property type="match status" value="1"/>
</dbReference>
<gene>
    <name evidence="6" type="ORF">BSZ32_17920</name>
</gene>
<evidence type="ECO:0000313" key="7">
    <source>
        <dbReference type="Proteomes" id="UP000239907"/>
    </source>
</evidence>
<evidence type="ECO:0000313" key="6">
    <source>
        <dbReference type="EMBL" id="PQJ30163.1"/>
    </source>
</evidence>
<evidence type="ECO:0000256" key="3">
    <source>
        <dbReference type="ARBA" id="ARBA00022643"/>
    </source>
</evidence>
<dbReference type="PANTHER" id="PTHR33798">
    <property type="entry name" value="FLAVOPROTEIN OXYGENASE"/>
    <property type="match status" value="1"/>
</dbReference>
<reference evidence="6 7" key="1">
    <citation type="submission" date="2016-12" db="EMBL/GenBank/DDBJ databases">
        <title>Study of bacterial adaptation to deep sea.</title>
        <authorList>
            <person name="Song J."/>
            <person name="Yoshizawa S."/>
            <person name="Kogure K."/>
        </authorList>
    </citation>
    <scope>NUCLEOTIDE SEQUENCE [LARGE SCALE GENOMIC DNA]</scope>
    <source>
        <strain evidence="6 7">SAORIC-165</strain>
    </source>
</reference>
<evidence type="ECO:0000256" key="4">
    <source>
        <dbReference type="ARBA" id="ARBA00038054"/>
    </source>
</evidence>
<name>A0A2S7U7H0_9BACT</name>
<dbReference type="GO" id="GO:0010181">
    <property type="term" value="F:FMN binding"/>
    <property type="evidence" value="ECO:0007669"/>
    <property type="project" value="InterPro"/>
</dbReference>
<accession>A0A2S7U7H0</accession>
<dbReference type="SMART" id="SM00903">
    <property type="entry name" value="Flavin_Reduct"/>
    <property type="match status" value="1"/>
</dbReference>
<dbReference type="OrthoDB" id="9794638at2"/>
<keyword evidence="3" id="KW-0288">FMN</keyword>
<protein>
    <recommendedName>
        <fullName evidence="5">Flavin reductase like domain-containing protein</fullName>
    </recommendedName>
</protein>
<comment type="similarity">
    <text evidence="4">Belongs to the flavoredoxin family.</text>
</comment>
<comment type="cofactor">
    <cofactor evidence="1">
        <name>FMN</name>
        <dbReference type="ChEBI" id="CHEBI:58210"/>
    </cofactor>
</comment>
<dbReference type="EMBL" id="MQWA01000001">
    <property type="protein sequence ID" value="PQJ30163.1"/>
    <property type="molecule type" value="Genomic_DNA"/>
</dbReference>
<comment type="caution">
    <text evidence="6">The sequence shown here is derived from an EMBL/GenBank/DDBJ whole genome shotgun (WGS) entry which is preliminary data.</text>
</comment>
<dbReference type="Pfam" id="PF01613">
    <property type="entry name" value="Flavin_Reduct"/>
    <property type="match status" value="1"/>
</dbReference>
<dbReference type="Gene3D" id="2.30.110.10">
    <property type="entry name" value="Electron Transport, Fmn-binding Protein, Chain A"/>
    <property type="match status" value="1"/>
</dbReference>
<dbReference type="RefSeq" id="WP_105044689.1">
    <property type="nucleotide sequence ID" value="NZ_MQWA01000001.1"/>
</dbReference>
<dbReference type="GO" id="GO:0016646">
    <property type="term" value="F:oxidoreductase activity, acting on the CH-NH group of donors, NAD or NADP as acceptor"/>
    <property type="evidence" value="ECO:0007669"/>
    <property type="project" value="UniProtKB-ARBA"/>
</dbReference>
<keyword evidence="7" id="KW-1185">Reference proteome</keyword>
<feature type="domain" description="Flavin reductase like" evidence="5">
    <location>
        <begin position="22"/>
        <end position="174"/>
    </location>
</feature>
<dbReference type="AlphaFoldDB" id="A0A2S7U7H0"/>
<dbReference type="InterPro" id="IPR012349">
    <property type="entry name" value="Split_barrel_FMN-bd"/>
</dbReference>